<dbReference type="AlphaFoldDB" id="C8W3J2"/>
<dbReference type="KEGG" id="dae:Dtox_3026"/>
<name>C8W3J2_DESAS</name>
<sequence>MYNTVVPGDLSDSNFKLIDAHKKIISFFEMEFHLPREAVVVLGINRSKGGWKGLIQVTQVNTYLEMKGVPTIHDKNLYLITLDDELEVTSFWLKDHLDNEED</sequence>
<dbReference type="Proteomes" id="UP000002217">
    <property type="component" value="Chromosome"/>
</dbReference>
<dbReference type="STRING" id="485916.Dtox_3026"/>
<dbReference type="RefSeq" id="WP_015758470.1">
    <property type="nucleotide sequence ID" value="NC_013216.1"/>
</dbReference>
<dbReference type="HOGENOM" id="CLU_2272821_0_0_9"/>
<reference evidence="1 2" key="1">
    <citation type="journal article" date="2009" name="Stand. Genomic Sci.">
        <title>Complete genome sequence of Desulfotomaculum acetoxidans type strain (5575).</title>
        <authorList>
            <person name="Spring S."/>
            <person name="Lapidus A."/>
            <person name="Schroder M."/>
            <person name="Gleim D."/>
            <person name="Sims D."/>
            <person name="Meincke L."/>
            <person name="Glavina Del Rio T."/>
            <person name="Tice H."/>
            <person name="Copeland A."/>
            <person name="Cheng J.F."/>
            <person name="Lucas S."/>
            <person name="Chen F."/>
            <person name="Nolan M."/>
            <person name="Bruce D."/>
            <person name="Goodwin L."/>
            <person name="Pitluck S."/>
            <person name="Ivanova N."/>
            <person name="Mavromatis K."/>
            <person name="Mikhailova N."/>
            <person name="Pati A."/>
            <person name="Chen A."/>
            <person name="Palaniappan K."/>
            <person name="Land M."/>
            <person name="Hauser L."/>
            <person name="Chang Y.J."/>
            <person name="Jeffries C.D."/>
            <person name="Chain P."/>
            <person name="Saunders E."/>
            <person name="Brettin T."/>
            <person name="Detter J.C."/>
            <person name="Goker M."/>
            <person name="Bristow J."/>
            <person name="Eisen J.A."/>
            <person name="Markowitz V."/>
            <person name="Hugenholtz P."/>
            <person name="Kyrpides N.C."/>
            <person name="Klenk H.P."/>
            <person name="Han C."/>
        </authorList>
    </citation>
    <scope>NUCLEOTIDE SEQUENCE [LARGE SCALE GENOMIC DNA]</scope>
    <source>
        <strain evidence="2">ATCC 49208 / DSM 771 / VKM B-1644</strain>
    </source>
</reference>
<proteinExistence type="predicted"/>
<gene>
    <name evidence="1" type="ordered locus">Dtox_3026</name>
</gene>
<dbReference type="EMBL" id="CP001720">
    <property type="protein sequence ID" value="ACV63778.1"/>
    <property type="molecule type" value="Genomic_DNA"/>
</dbReference>
<protein>
    <submittedName>
        <fullName evidence="1">Uncharacterized protein</fullName>
    </submittedName>
</protein>
<accession>C8W3J2</accession>
<evidence type="ECO:0000313" key="2">
    <source>
        <dbReference type="Proteomes" id="UP000002217"/>
    </source>
</evidence>
<organism evidence="1 2">
    <name type="scientific">Desulfofarcimen acetoxidans (strain ATCC 49208 / DSM 771 / KCTC 5769 / VKM B-1644 / 5575)</name>
    <name type="common">Desulfotomaculum acetoxidans</name>
    <dbReference type="NCBI Taxonomy" id="485916"/>
    <lineage>
        <taxon>Bacteria</taxon>
        <taxon>Bacillati</taxon>
        <taxon>Bacillota</taxon>
        <taxon>Clostridia</taxon>
        <taxon>Eubacteriales</taxon>
        <taxon>Peptococcaceae</taxon>
        <taxon>Desulfofarcimen</taxon>
    </lineage>
</organism>
<keyword evidence="2" id="KW-1185">Reference proteome</keyword>
<evidence type="ECO:0000313" key="1">
    <source>
        <dbReference type="EMBL" id="ACV63778.1"/>
    </source>
</evidence>